<dbReference type="EMBL" id="CP101873">
    <property type="protein sequence ID" value="WMT06445.1"/>
    <property type="molecule type" value="Genomic_DNA"/>
</dbReference>
<dbReference type="RefSeq" id="WP_049965954.1">
    <property type="nucleotide sequence ID" value="NZ_CP101873.1"/>
</dbReference>
<feature type="transmembrane region" description="Helical" evidence="1">
    <location>
        <begin position="182"/>
        <end position="200"/>
    </location>
</feature>
<feature type="transmembrane region" description="Helical" evidence="1">
    <location>
        <begin position="12"/>
        <end position="34"/>
    </location>
</feature>
<keyword evidence="1" id="KW-1133">Transmembrane helix</keyword>
<keyword evidence="1" id="KW-0472">Membrane</keyword>
<evidence type="ECO:0000313" key="2">
    <source>
        <dbReference type="EMBL" id="WMT06445.1"/>
    </source>
</evidence>
<evidence type="ECO:0000256" key="1">
    <source>
        <dbReference type="SAM" id="Phobius"/>
    </source>
</evidence>
<keyword evidence="3" id="KW-1185">Reference proteome</keyword>
<dbReference type="GeneID" id="39862689"/>
<sequence length="300" mass="31502">MATSGNPGIDVVAAVGLYVAAVAVGLVALGGVAAGASSDVLVALVPTAFTAGLLCGAIVARVTADAAIRFGASRLRTVACWAPTSLVAGGVGVRSVTDTGARDWQLLLLGIASGAVVLSGWLLSRTTRDAYVGAVIDDRDDMLVDWTWYQSGTHAFLIAIGLALFGVGTAASLVAGTSSYRFLLPSIVFIVLGWAPTLSIPNPGGDDLTLFSVSGLEGARADVRAYPDGIVIEPRHIPSYRRFVPWDRIVDVRTTADRLVLERRWRPAVRCDRSAIEDAEVVRDAIERARRGTADSQTTI</sequence>
<feature type="transmembrane region" description="Helical" evidence="1">
    <location>
        <begin position="40"/>
        <end position="60"/>
    </location>
</feature>
<dbReference type="Proteomes" id="UP001224926">
    <property type="component" value="Chromosome"/>
</dbReference>
<feature type="transmembrane region" description="Helical" evidence="1">
    <location>
        <begin position="104"/>
        <end position="123"/>
    </location>
</feature>
<proteinExistence type="predicted"/>
<keyword evidence="1" id="KW-0812">Transmembrane</keyword>
<evidence type="ECO:0008006" key="4">
    <source>
        <dbReference type="Google" id="ProtNLM"/>
    </source>
</evidence>
<dbReference type="AlphaFoldDB" id="A0AAF0P8H7"/>
<protein>
    <recommendedName>
        <fullName evidence="4">PH domain-containing protein</fullName>
    </recommendedName>
</protein>
<dbReference type="GeneID" id="84215022"/>
<evidence type="ECO:0000313" key="3">
    <source>
        <dbReference type="Proteomes" id="UP001224926"/>
    </source>
</evidence>
<name>A0AAF0P8H7_9EURY</name>
<gene>
    <name evidence="2" type="ORF">NP511_13735</name>
</gene>
<organism evidence="2 3">
    <name type="scientific">Natrinema thermotolerans</name>
    <dbReference type="NCBI Taxonomy" id="121872"/>
    <lineage>
        <taxon>Archaea</taxon>
        <taxon>Methanobacteriati</taxon>
        <taxon>Methanobacteriota</taxon>
        <taxon>Stenosarchaea group</taxon>
        <taxon>Halobacteria</taxon>
        <taxon>Halobacteriales</taxon>
        <taxon>Natrialbaceae</taxon>
        <taxon>Natrinema</taxon>
    </lineage>
</organism>
<feature type="transmembrane region" description="Helical" evidence="1">
    <location>
        <begin position="155"/>
        <end position="175"/>
    </location>
</feature>
<reference evidence="2 3" key="1">
    <citation type="submission" date="2022-07" db="EMBL/GenBank/DDBJ databases">
        <title>Two temperate virus in Haloterrigena jeotgali A29.</title>
        <authorList>
            <person name="Deng X."/>
        </authorList>
    </citation>
    <scope>NUCLEOTIDE SEQUENCE [LARGE SCALE GENOMIC DNA]</scope>
    <source>
        <strain evidence="2 3">A29</strain>
    </source>
</reference>
<accession>A0AAF0P8H7</accession>